<dbReference type="Gene3D" id="3.40.50.10480">
    <property type="entry name" value="Probable brix-domain ribosomal biogenesis protein"/>
    <property type="match status" value="1"/>
</dbReference>
<dbReference type="InterPro" id="IPR007109">
    <property type="entry name" value="Brix"/>
</dbReference>
<dbReference type="OrthoDB" id="264354at2759"/>
<evidence type="ECO:0000259" key="2">
    <source>
        <dbReference type="PROSITE" id="PS50833"/>
    </source>
</evidence>
<accession>A0A6G1KRF4</accession>
<dbReference type="FunFam" id="3.40.50.10480:FF:000005">
    <property type="entry name" value="Similar to RNA processing factor 1"/>
    <property type="match status" value="1"/>
</dbReference>
<feature type="region of interest" description="Disordered" evidence="1">
    <location>
        <begin position="97"/>
        <end position="175"/>
    </location>
</feature>
<evidence type="ECO:0000313" key="3">
    <source>
        <dbReference type="EMBL" id="KAF2715390.1"/>
    </source>
</evidence>
<feature type="compositionally biased region" description="Basic and acidic residues" evidence="1">
    <location>
        <begin position="147"/>
        <end position="163"/>
    </location>
</feature>
<dbReference type="InterPro" id="IPR044281">
    <property type="entry name" value="IMP4/RPF1"/>
</dbReference>
<feature type="compositionally biased region" description="Polar residues" evidence="1">
    <location>
        <begin position="164"/>
        <end position="175"/>
    </location>
</feature>
<dbReference type="PROSITE" id="PS50833">
    <property type="entry name" value="BRIX"/>
    <property type="match status" value="1"/>
</dbReference>
<dbReference type="GO" id="GO:0005730">
    <property type="term" value="C:nucleolus"/>
    <property type="evidence" value="ECO:0007669"/>
    <property type="project" value="TreeGrafter"/>
</dbReference>
<evidence type="ECO:0000256" key="1">
    <source>
        <dbReference type="SAM" id="MobiDB-lite"/>
    </source>
</evidence>
<dbReference type="SMART" id="SM00879">
    <property type="entry name" value="Brix"/>
    <property type="match status" value="1"/>
</dbReference>
<dbReference type="Proteomes" id="UP000799428">
    <property type="component" value="Unassembled WGS sequence"/>
</dbReference>
<reference evidence="3" key="1">
    <citation type="journal article" date="2020" name="Stud. Mycol.">
        <title>101 Dothideomycetes genomes: a test case for predicting lifestyles and emergence of pathogens.</title>
        <authorList>
            <person name="Haridas S."/>
            <person name="Albert R."/>
            <person name="Binder M."/>
            <person name="Bloem J."/>
            <person name="Labutti K."/>
            <person name="Salamov A."/>
            <person name="Andreopoulos B."/>
            <person name="Baker S."/>
            <person name="Barry K."/>
            <person name="Bills G."/>
            <person name="Bluhm B."/>
            <person name="Cannon C."/>
            <person name="Castanera R."/>
            <person name="Culley D."/>
            <person name="Daum C."/>
            <person name="Ezra D."/>
            <person name="Gonzalez J."/>
            <person name="Henrissat B."/>
            <person name="Kuo A."/>
            <person name="Liang C."/>
            <person name="Lipzen A."/>
            <person name="Lutzoni F."/>
            <person name="Magnuson J."/>
            <person name="Mondo S."/>
            <person name="Nolan M."/>
            <person name="Ohm R."/>
            <person name="Pangilinan J."/>
            <person name="Park H.-J."/>
            <person name="Ramirez L."/>
            <person name="Alfaro M."/>
            <person name="Sun H."/>
            <person name="Tritt A."/>
            <person name="Yoshinaga Y."/>
            <person name="Zwiers L.-H."/>
            <person name="Turgeon B."/>
            <person name="Goodwin S."/>
            <person name="Spatafora J."/>
            <person name="Crous P."/>
            <person name="Grigoriev I."/>
        </authorList>
    </citation>
    <scope>NUCLEOTIDE SEQUENCE</scope>
    <source>
        <strain evidence="3">CBS 279.74</strain>
    </source>
</reference>
<feature type="compositionally biased region" description="Acidic residues" evidence="1">
    <location>
        <begin position="117"/>
        <end position="146"/>
    </location>
</feature>
<dbReference type="AlphaFoldDB" id="A0A6G1KRF4"/>
<feature type="domain" description="Brix" evidence="2">
    <location>
        <begin position="193"/>
        <end position="403"/>
    </location>
</feature>
<name>A0A6G1KRF4_9PLEO</name>
<keyword evidence="4" id="KW-1185">Reference proteome</keyword>
<dbReference type="EMBL" id="MU005764">
    <property type="protein sequence ID" value="KAF2715390.1"/>
    <property type="molecule type" value="Genomic_DNA"/>
</dbReference>
<dbReference type="PANTHER" id="PTHR22734">
    <property type="entry name" value="U3 SMALL NUCLEOLAR RIBONUCLEOPROTEIN PROTEIN IMP4"/>
    <property type="match status" value="1"/>
</dbReference>
<feature type="compositionally biased region" description="Basic and acidic residues" evidence="1">
    <location>
        <begin position="29"/>
        <end position="50"/>
    </location>
</feature>
<evidence type="ECO:0000313" key="4">
    <source>
        <dbReference type="Proteomes" id="UP000799428"/>
    </source>
</evidence>
<dbReference type="PANTHER" id="PTHR22734:SF3">
    <property type="entry name" value="RIBOSOME PRODUCTION FACTOR 1"/>
    <property type="match status" value="1"/>
</dbReference>
<feature type="region of interest" description="Disordered" evidence="1">
    <location>
        <begin position="1"/>
        <end position="85"/>
    </location>
</feature>
<organism evidence="3 4">
    <name type="scientific">Pleomassaria siparia CBS 279.74</name>
    <dbReference type="NCBI Taxonomy" id="1314801"/>
    <lineage>
        <taxon>Eukaryota</taxon>
        <taxon>Fungi</taxon>
        <taxon>Dikarya</taxon>
        <taxon>Ascomycota</taxon>
        <taxon>Pezizomycotina</taxon>
        <taxon>Dothideomycetes</taxon>
        <taxon>Pleosporomycetidae</taxon>
        <taxon>Pleosporales</taxon>
        <taxon>Pleomassariaceae</taxon>
        <taxon>Pleomassaria</taxon>
    </lineage>
</organism>
<dbReference type="GO" id="GO:0042134">
    <property type="term" value="F:rRNA primary transcript binding"/>
    <property type="evidence" value="ECO:0007669"/>
    <property type="project" value="InterPro"/>
</dbReference>
<dbReference type="Pfam" id="PF04427">
    <property type="entry name" value="Brix"/>
    <property type="match status" value="1"/>
</dbReference>
<sequence length="424" mass="48238">MVYSKGAVPMGIKPKNKLRRQSANLATKKAKEEKKRDDRLRRRREEDKNPALRAARQAANVPKTIDAKRTWDEGVGDEEDALGWAVDVEQLAKRRKIAEETAEEEGVLAALRKRDGEVDELQEEEAEEMDSMLDSDSDSDSDSDDSDAPRKQSKRKDPPKRETSPGSTSTATNLDISPDFLKKKFPALFEPAPEPKILITNSIHSSLHAECEILTDFFPNSKYIRRTAHAHAHKYSVKEIAAFATARGYTTLVILMQDMHQKKPSGLDVVHLPTGPHFHFSISNWIEGKKLPGHGNSTGHIPELILNGFKTPLGLLTAHLFKNLYPPQPELAGRTVVTLHNQRDYIFVRRHRYVFREKRESEKSVVGTDGKLVKGVENLRTGLQELGPRFTLKLRRIDRGIQWKSGQEWEWKPGMEKERTRFNM</sequence>
<dbReference type="GO" id="GO:0000460">
    <property type="term" value="P:maturation of 5.8S rRNA"/>
    <property type="evidence" value="ECO:0007669"/>
    <property type="project" value="TreeGrafter"/>
</dbReference>
<dbReference type="GO" id="GO:0000470">
    <property type="term" value="P:maturation of LSU-rRNA"/>
    <property type="evidence" value="ECO:0007669"/>
    <property type="project" value="TreeGrafter"/>
</dbReference>
<protein>
    <submittedName>
        <fullName evidence="3">Brix-domain-containing protein</fullName>
    </submittedName>
</protein>
<dbReference type="SUPFAM" id="SSF52954">
    <property type="entry name" value="Class II aaRS ABD-related"/>
    <property type="match status" value="1"/>
</dbReference>
<gene>
    <name evidence="3" type="ORF">K504DRAFT_457559</name>
</gene>
<proteinExistence type="predicted"/>
<dbReference type="GO" id="GO:0030687">
    <property type="term" value="C:preribosome, large subunit precursor"/>
    <property type="evidence" value="ECO:0007669"/>
    <property type="project" value="TreeGrafter"/>
</dbReference>